<sequence length="287" mass="30717">MRRLVLSAFLAAPLALAALSGAAHAQQGGAQQPLRTAVDGTFAPHAFPKLDGGVQGFNVDLFTEVARRMGRPITIDSASFSGLVPALNAGRYDFLAAPVTVTAERAENLLFTEGYLYTEFQFGIRKGTPPIKSLDDIRGKAIAVNKGSAYDAWAQKNAERYGFTVQTFDSQPDAVQAVIANRVYATLGGNTTIRYAATRAPMLVPDFTIKETRAHWAAPFRKDNAALRNAVENVLECMKQDGTVAKLSEKWFGSKPAADDAENTVFPGYGVPGLPGHDATAHTPNCG</sequence>
<accession>A0A2U1V8Y6</accession>
<protein>
    <submittedName>
        <fullName evidence="4">Polar amino acid ABC transporter substrate-binding protein</fullName>
    </submittedName>
</protein>
<dbReference type="SMART" id="SM00062">
    <property type="entry name" value="PBPb"/>
    <property type="match status" value="1"/>
</dbReference>
<dbReference type="PANTHER" id="PTHR35936">
    <property type="entry name" value="MEMBRANE-BOUND LYTIC MUREIN TRANSGLYCOSYLASE F"/>
    <property type="match status" value="1"/>
</dbReference>
<dbReference type="Proteomes" id="UP000245048">
    <property type="component" value="Unassembled WGS sequence"/>
</dbReference>
<keyword evidence="1 2" id="KW-0732">Signal</keyword>
<dbReference type="RefSeq" id="WP_109514962.1">
    <property type="nucleotide sequence ID" value="NZ_PDOA01000001.1"/>
</dbReference>
<dbReference type="OrthoDB" id="7248418at2"/>
<organism evidence="4 5">
    <name type="scientific">Teichococcus aestuarii</name>
    <dbReference type="NCBI Taxonomy" id="568898"/>
    <lineage>
        <taxon>Bacteria</taxon>
        <taxon>Pseudomonadati</taxon>
        <taxon>Pseudomonadota</taxon>
        <taxon>Alphaproteobacteria</taxon>
        <taxon>Acetobacterales</taxon>
        <taxon>Roseomonadaceae</taxon>
        <taxon>Roseomonas</taxon>
    </lineage>
</organism>
<gene>
    <name evidence="4" type="ORF">CR165_00265</name>
</gene>
<dbReference type="Gene3D" id="3.40.190.10">
    <property type="entry name" value="Periplasmic binding protein-like II"/>
    <property type="match status" value="2"/>
</dbReference>
<evidence type="ECO:0000256" key="2">
    <source>
        <dbReference type="SAM" id="SignalP"/>
    </source>
</evidence>
<evidence type="ECO:0000259" key="3">
    <source>
        <dbReference type="SMART" id="SM00062"/>
    </source>
</evidence>
<comment type="caution">
    <text evidence="4">The sequence shown here is derived from an EMBL/GenBank/DDBJ whole genome shotgun (WGS) entry which is preliminary data.</text>
</comment>
<feature type="domain" description="Solute-binding protein family 3/N-terminal" evidence="3">
    <location>
        <begin position="33"/>
        <end position="255"/>
    </location>
</feature>
<feature type="chain" id="PRO_5015470145" evidence="2">
    <location>
        <begin position="26"/>
        <end position="287"/>
    </location>
</feature>
<evidence type="ECO:0000256" key="1">
    <source>
        <dbReference type="ARBA" id="ARBA00022729"/>
    </source>
</evidence>
<dbReference type="EMBL" id="PDOA01000001">
    <property type="protein sequence ID" value="PWC30389.1"/>
    <property type="molecule type" value="Genomic_DNA"/>
</dbReference>
<feature type="signal peptide" evidence="2">
    <location>
        <begin position="1"/>
        <end position="25"/>
    </location>
</feature>
<evidence type="ECO:0000313" key="5">
    <source>
        <dbReference type="Proteomes" id="UP000245048"/>
    </source>
</evidence>
<evidence type="ECO:0000313" key="4">
    <source>
        <dbReference type="EMBL" id="PWC30389.1"/>
    </source>
</evidence>
<keyword evidence="5" id="KW-1185">Reference proteome</keyword>
<dbReference type="SUPFAM" id="SSF53850">
    <property type="entry name" value="Periplasmic binding protein-like II"/>
    <property type="match status" value="1"/>
</dbReference>
<dbReference type="PANTHER" id="PTHR35936:SF17">
    <property type="entry name" value="ARGININE-BINDING EXTRACELLULAR PROTEIN ARTP"/>
    <property type="match status" value="1"/>
</dbReference>
<proteinExistence type="predicted"/>
<dbReference type="InterPro" id="IPR001638">
    <property type="entry name" value="Solute-binding_3/MltF_N"/>
</dbReference>
<dbReference type="AlphaFoldDB" id="A0A2U1V8Y6"/>
<reference evidence="5" key="1">
    <citation type="submission" date="2017-10" db="EMBL/GenBank/DDBJ databases">
        <authorList>
            <person name="Toshchakov S.V."/>
            <person name="Goeva M.A."/>
        </authorList>
    </citation>
    <scope>NUCLEOTIDE SEQUENCE [LARGE SCALE GENOMIC DNA]</scope>
    <source>
        <strain evidence="5">JR1/69-1-13</strain>
    </source>
</reference>
<dbReference type="Pfam" id="PF00497">
    <property type="entry name" value="SBP_bac_3"/>
    <property type="match status" value="1"/>
</dbReference>
<name>A0A2U1V8Y6_9PROT</name>